<gene>
    <name evidence="4" type="ORF">SYV04_30860</name>
</gene>
<dbReference type="PROSITE" id="PS50110">
    <property type="entry name" value="RESPONSE_REGULATORY"/>
    <property type="match status" value="1"/>
</dbReference>
<evidence type="ECO:0000256" key="1">
    <source>
        <dbReference type="ARBA" id="ARBA00022553"/>
    </source>
</evidence>
<dbReference type="InterPro" id="IPR001789">
    <property type="entry name" value="Sig_transdc_resp-reg_receiver"/>
</dbReference>
<evidence type="ECO:0000259" key="3">
    <source>
        <dbReference type="PROSITE" id="PS50110"/>
    </source>
</evidence>
<dbReference type="CDD" id="cd00156">
    <property type="entry name" value="REC"/>
    <property type="match status" value="1"/>
</dbReference>
<reference evidence="4 5" key="1">
    <citation type="submission" date="2023-12" db="EMBL/GenBank/DDBJ databases">
        <title>the genome sequence of Hyalangium sp. s54d21.</title>
        <authorList>
            <person name="Zhang X."/>
        </authorList>
    </citation>
    <scope>NUCLEOTIDE SEQUENCE [LARGE SCALE GENOMIC DNA]</scope>
    <source>
        <strain evidence="5">s54d21</strain>
    </source>
</reference>
<dbReference type="Pfam" id="PF00072">
    <property type="entry name" value="Response_reg"/>
    <property type="match status" value="1"/>
</dbReference>
<dbReference type="InterPro" id="IPR011006">
    <property type="entry name" value="CheY-like_superfamily"/>
</dbReference>
<keyword evidence="5" id="KW-1185">Reference proteome</keyword>
<organism evidence="4 5">
    <name type="scientific">Hyalangium rubrum</name>
    <dbReference type="NCBI Taxonomy" id="3103134"/>
    <lineage>
        <taxon>Bacteria</taxon>
        <taxon>Pseudomonadati</taxon>
        <taxon>Myxococcota</taxon>
        <taxon>Myxococcia</taxon>
        <taxon>Myxococcales</taxon>
        <taxon>Cystobacterineae</taxon>
        <taxon>Archangiaceae</taxon>
        <taxon>Hyalangium</taxon>
    </lineage>
</organism>
<dbReference type="PANTHER" id="PTHR44591">
    <property type="entry name" value="STRESS RESPONSE REGULATOR PROTEIN 1"/>
    <property type="match status" value="1"/>
</dbReference>
<evidence type="ECO:0000256" key="2">
    <source>
        <dbReference type="PROSITE-ProRule" id="PRU00169"/>
    </source>
</evidence>
<dbReference type="InterPro" id="IPR050595">
    <property type="entry name" value="Bact_response_regulator"/>
</dbReference>
<dbReference type="RefSeq" id="WP_321549549.1">
    <property type="nucleotide sequence ID" value="NZ_JAXIVS010000012.1"/>
</dbReference>
<evidence type="ECO:0000313" key="4">
    <source>
        <dbReference type="EMBL" id="MDY7230836.1"/>
    </source>
</evidence>
<dbReference type="SUPFAM" id="SSF52172">
    <property type="entry name" value="CheY-like"/>
    <property type="match status" value="1"/>
</dbReference>
<dbReference type="Proteomes" id="UP001291309">
    <property type="component" value="Unassembled WGS sequence"/>
</dbReference>
<dbReference type="SMART" id="SM00448">
    <property type="entry name" value="REC"/>
    <property type="match status" value="1"/>
</dbReference>
<dbReference type="Gene3D" id="3.40.50.2300">
    <property type="match status" value="1"/>
</dbReference>
<sequence>MTSNVNQVLIVDDDRLFGKTLEMLLEESHGVTYYPSPREALSHLRQGARYDAILCDLMMVEMSGMQFLEALGQVAPELTRRVIFMSGGACTPSAQRFVDQMTQPLLTKPFRHKELTKVLAPFLGVEATSPHVQS</sequence>
<comment type="caution">
    <text evidence="4">The sequence shown here is derived from an EMBL/GenBank/DDBJ whole genome shotgun (WGS) entry which is preliminary data.</text>
</comment>
<name>A0ABU5HC46_9BACT</name>
<dbReference type="EMBL" id="JAXIVS010000012">
    <property type="protein sequence ID" value="MDY7230836.1"/>
    <property type="molecule type" value="Genomic_DNA"/>
</dbReference>
<protein>
    <submittedName>
        <fullName evidence="4">Response regulator</fullName>
    </submittedName>
</protein>
<feature type="domain" description="Response regulatory" evidence="3">
    <location>
        <begin position="7"/>
        <end position="123"/>
    </location>
</feature>
<evidence type="ECO:0000313" key="5">
    <source>
        <dbReference type="Proteomes" id="UP001291309"/>
    </source>
</evidence>
<keyword evidence="1 2" id="KW-0597">Phosphoprotein</keyword>
<accession>A0ABU5HC46</accession>
<proteinExistence type="predicted"/>
<feature type="modified residue" description="4-aspartylphosphate" evidence="2">
    <location>
        <position position="56"/>
    </location>
</feature>
<dbReference type="PANTHER" id="PTHR44591:SF3">
    <property type="entry name" value="RESPONSE REGULATORY DOMAIN-CONTAINING PROTEIN"/>
    <property type="match status" value="1"/>
</dbReference>